<dbReference type="InterPro" id="IPR006311">
    <property type="entry name" value="TAT_signal"/>
</dbReference>
<gene>
    <name evidence="2" type="ORF">ABR85_01475</name>
</gene>
<dbReference type="PROSITE" id="PS51257">
    <property type="entry name" value="PROKAR_LIPOPROTEIN"/>
    <property type="match status" value="1"/>
</dbReference>
<evidence type="ECO:0000313" key="2">
    <source>
        <dbReference type="EMBL" id="KRO82055.1"/>
    </source>
</evidence>
<comment type="caution">
    <text evidence="2">The sequence shown here is derived from an EMBL/GenBank/DDBJ whole genome shotgun (WGS) entry which is preliminary data.</text>
</comment>
<sequence length="247" mass="27579">MTKPISNSVAINRRDVLKALMLAPLAGSLLASSGCAPSATSRAVSWTSLPTHYSYARTDAEKQRDAELFAETFFREHELLTLAVLCDIILPSNHENGGALAAGLPDFVEFMAKDRVQYKRPLRDGIAWLDSYALEKFGAKFIDVDEQQQLAICDEIAYPDVQDDALQPGIAFFTLMRNMTLTGYYTTELGFRDLGYQGNTPNIWDGVPEAVLARHGKSYDAEWLAKCVDQTRRDITAEWDDEMNLIT</sequence>
<reference evidence="2 3" key="1">
    <citation type="submission" date="2015-10" db="EMBL/GenBank/DDBJ databases">
        <title>Metagenome-Assembled Genomes uncover a global brackish microbiome.</title>
        <authorList>
            <person name="Hugerth L.W."/>
            <person name="Larsson J."/>
            <person name="Alneberg J."/>
            <person name="Lindh M.V."/>
            <person name="Legrand C."/>
            <person name="Pinhassi J."/>
            <person name="Andersson A.F."/>
        </authorList>
    </citation>
    <scope>NUCLEOTIDE SEQUENCE [LARGE SCALE GENOMIC DNA]</scope>
    <source>
        <strain evidence="2">BACL22 MAG-120619-bin3</strain>
    </source>
</reference>
<evidence type="ECO:0000313" key="3">
    <source>
        <dbReference type="Proteomes" id="UP000051242"/>
    </source>
</evidence>
<dbReference type="EMBL" id="LICD01000052">
    <property type="protein sequence ID" value="KRO82055.1"/>
    <property type="molecule type" value="Genomic_DNA"/>
</dbReference>
<organism evidence="2 3">
    <name type="scientific">OM182 bacterium BACL3 MAG-120619-bin3</name>
    <dbReference type="NCBI Taxonomy" id="1655593"/>
    <lineage>
        <taxon>Bacteria</taxon>
        <taxon>Pseudomonadati</taxon>
        <taxon>Pseudomonadota</taxon>
        <taxon>Gammaproteobacteria</taxon>
        <taxon>OMG group</taxon>
        <taxon>OM182 clade</taxon>
    </lineage>
</organism>
<dbReference type="InterPro" id="IPR027056">
    <property type="entry name" value="Gluconate_2DH_su3"/>
</dbReference>
<feature type="chain" id="PRO_5006424378" description="Tat pathway signal protein" evidence="1">
    <location>
        <begin position="32"/>
        <end position="247"/>
    </location>
</feature>
<evidence type="ECO:0000256" key="1">
    <source>
        <dbReference type="SAM" id="SignalP"/>
    </source>
</evidence>
<evidence type="ECO:0008006" key="4">
    <source>
        <dbReference type="Google" id="ProtNLM"/>
    </source>
</evidence>
<protein>
    <recommendedName>
        <fullName evidence="4">Tat pathway signal protein</fullName>
    </recommendedName>
</protein>
<dbReference type="Proteomes" id="UP000051242">
    <property type="component" value="Unassembled WGS sequence"/>
</dbReference>
<dbReference type="Pfam" id="PF13618">
    <property type="entry name" value="Gluconate_2-dh3"/>
    <property type="match status" value="1"/>
</dbReference>
<keyword evidence="1" id="KW-0732">Signal</keyword>
<accession>A0A0R2T4N5</accession>
<proteinExistence type="predicted"/>
<dbReference type="AlphaFoldDB" id="A0A0R2T4N5"/>
<dbReference type="PROSITE" id="PS51318">
    <property type="entry name" value="TAT"/>
    <property type="match status" value="1"/>
</dbReference>
<name>A0A0R2T4N5_9GAMM</name>
<feature type="signal peptide" evidence="1">
    <location>
        <begin position="1"/>
        <end position="31"/>
    </location>
</feature>